<dbReference type="STRING" id="388280.SAMN04488057_1035"/>
<reference evidence="1 2" key="1">
    <citation type="submission" date="2016-11" db="EMBL/GenBank/DDBJ databases">
        <authorList>
            <person name="Jaros S."/>
            <person name="Januszkiewicz K."/>
            <person name="Wedrychowicz H."/>
        </authorList>
    </citation>
    <scope>NUCLEOTIDE SEQUENCE [LARGE SCALE GENOMIC DNA]</scope>
    <source>
        <strain evidence="1 2">CGMCC 1.6102</strain>
    </source>
</reference>
<accession>A0A1M7KWJ9</accession>
<protein>
    <submittedName>
        <fullName evidence="1">Uncharacterized protein</fullName>
    </submittedName>
</protein>
<organism evidence="1 2">
    <name type="scientific">Cyclobacterium lianum</name>
    <dbReference type="NCBI Taxonomy" id="388280"/>
    <lineage>
        <taxon>Bacteria</taxon>
        <taxon>Pseudomonadati</taxon>
        <taxon>Bacteroidota</taxon>
        <taxon>Cytophagia</taxon>
        <taxon>Cytophagales</taxon>
        <taxon>Cyclobacteriaceae</taxon>
        <taxon>Cyclobacterium</taxon>
    </lineage>
</organism>
<evidence type="ECO:0000313" key="1">
    <source>
        <dbReference type="EMBL" id="SHM69766.1"/>
    </source>
</evidence>
<dbReference type="Proteomes" id="UP000184513">
    <property type="component" value="Unassembled WGS sequence"/>
</dbReference>
<keyword evidence="2" id="KW-1185">Reference proteome</keyword>
<evidence type="ECO:0000313" key="2">
    <source>
        <dbReference type="Proteomes" id="UP000184513"/>
    </source>
</evidence>
<gene>
    <name evidence="1" type="ORF">SAMN04488057_1035</name>
</gene>
<name>A0A1M7KWJ9_9BACT</name>
<proteinExistence type="predicted"/>
<dbReference type="EMBL" id="FRCY01000003">
    <property type="protein sequence ID" value="SHM69766.1"/>
    <property type="molecule type" value="Genomic_DNA"/>
</dbReference>
<sequence length="51" mass="6071">MVFYLLILYLSPRYCLPAATYQYPQSLKKTIVKPEFQGKCLKNYVHTLSLW</sequence>
<dbReference type="AlphaFoldDB" id="A0A1M7KWJ9"/>